<dbReference type="PATRIC" id="fig|1280950.3.peg.2684"/>
<dbReference type="eggNOG" id="COG1028">
    <property type="taxonomic scope" value="Bacteria"/>
</dbReference>
<dbReference type="RefSeq" id="WP_035617642.1">
    <property type="nucleotide sequence ID" value="NZ_ARYK01000006.1"/>
</dbReference>
<dbReference type="STRING" id="1280950.HJO_13371"/>
<evidence type="ECO:0000313" key="3">
    <source>
        <dbReference type="Proteomes" id="UP000025171"/>
    </source>
</evidence>
<dbReference type="InterPro" id="IPR002347">
    <property type="entry name" value="SDR_fam"/>
</dbReference>
<dbReference type="FunFam" id="3.40.50.720:FF:000084">
    <property type="entry name" value="Short-chain dehydrogenase reductase"/>
    <property type="match status" value="1"/>
</dbReference>
<gene>
    <name evidence="2" type="ORF">HJO_13371</name>
</gene>
<dbReference type="PRINTS" id="PR00080">
    <property type="entry name" value="SDRFAMILY"/>
</dbReference>
<sequence length="261" mass="27337">MTYAPFDLTGKTCLVTGGNKGIGLGMAEALAASNADVAIWGRNAKDNDKAAAKLEALGTGKVAAWAVDVGEEDQVVKAMADTEAFFGRIDTCIANAGVGRGAASFEEMTLETWRYNHRINMEGAFFTLREAAKSMVKRAKAGDPGGSLVGTASLAGIEGAGRNQAYAATKGGLISMMKAIAVEYGRYNIRGNSILPGWIATDMTGAAQGNDTFNAKVISRVPIRRWGEPEDFGGIAVYLASDASKYHSGTTLIVDGGYSVF</sequence>
<dbReference type="PROSITE" id="PS00061">
    <property type="entry name" value="ADH_SHORT"/>
    <property type="match status" value="1"/>
</dbReference>
<comment type="caution">
    <text evidence="2">The sequence shown here is derived from an EMBL/GenBank/DDBJ whole genome shotgun (WGS) entry which is preliminary data.</text>
</comment>
<evidence type="ECO:0000313" key="2">
    <source>
        <dbReference type="EMBL" id="KCZ90844.1"/>
    </source>
</evidence>
<protein>
    <submittedName>
        <fullName evidence="2">Short chain dehydrogenase/reductase family oxidoreductase</fullName>
    </submittedName>
</protein>
<dbReference type="InterPro" id="IPR020904">
    <property type="entry name" value="Sc_DH/Rdtase_CS"/>
</dbReference>
<dbReference type="Proteomes" id="UP000025171">
    <property type="component" value="Unassembled WGS sequence"/>
</dbReference>
<dbReference type="OrthoDB" id="9796652at2"/>
<dbReference type="PANTHER" id="PTHR42760">
    <property type="entry name" value="SHORT-CHAIN DEHYDROGENASES/REDUCTASES FAMILY MEMBER"/>
    <property type="match status" value="1"/>
</dbReference>
<dbReference type="SUPFAM" id="SSF51735">
    <property type="entry name" value="NAD(P)-binding Rossmann-fold domains"/>
    <property type="match status" value="1"/>
</dbReference>
<dbReference type="GO" id="GO:0016616">
    <property type="term" value="F:oxidoreductase activity, acting on the CH-OH group of donors, NAD or NADP as acceptor"/>
    <property type="evidence" value="ECO:0007669"/>
    <property type="project" value="TreeGrafter"/>
</dbReference>
<evidence type="ECO:0000256" key="1">
    <source>
        <dbReference type="ARBA" id="ARBA00006484"/>
    </source>
</evidence>
<proteinExistence type="inferred from homology"/>
<dbReference type="Gene3D" id="3.40.50.720">
    <property type="entry name" value="NAD(P)-binding Rossmann-like Domain"/>
    <property type="match status" value="1"/>
</dbReference>
<keyword evidence="3" id="KW-1185">Reference proteome</keyword>
<dbReference type="PRINTS" id="PR00081">
    <property type="entry name" value="GDHRDH"/>
</dbReference>
<organism evidence="2 3">
    <name type="scientific">Hyphomonas johnsonii MHS-2</name>
    <dbReference type="NCBI Taxonomy" id="1280950"/>
    <lineage>
        <taxon>Bacteria</taxon>
        <taxon>Pseudomonadati</taxon>
        <taxon>Pseudomonadota</taxon>
        <taxon>Alphaproteobacteria</taxon>
        <taxon>Hyphomonadales</taxon>
        <taxon>Hyphomonadaceae</taxon>
        <taxon>Hyphomonas</taxon>
    </lineage>
</organism>
<reference evidence="2 3" key="1">
    <citation type="journal article" date="2014" name="Antonie Van Leeuwenhoek">
        <title>Hyphomonas beringensis sp. nov. and Hyphomonas chukchiensis sp. nov., isolated from surface seawater of the Bering Sea and Chukchi Sea.</title>
        <authorList>
            <person name="Li C."/>
            <person name="Lai Q."/>
            <person name="Li G."/>
            <person name="Dong C."/>
            <person name="Wang J."/>
            <person name="Liao Y."/>
            <person name="Shao Z."/>
        </authorList>
    </citation>
    <scope>NUCLEOTIDE SEQUENCE [LARGE SCALE GENOMIC DNA]</scope>
    <source>
        <strain evidence="2 3">MHS-2</strain>
    </source>
</reference>
<dbReference type="InterPro" id="IPR036291">
    <property type="entry name" value="NAD(P)-bd_dom_sf"/>
</dbReference>
<dbReference type="Pfam" id="PF13561">
    <property type="entry name" value="adh_short_C2"/>
    <property type="match status" value="1"/>
</dbReference>
<accession>A0A059FJN4</accession>
<comment type="similarity">
    <text evidence="1">Belongs to the short-chain dehydrogenases/reductases (SDR) family.</text>
</comment>
<dbReference type="AlphaFoldDB" id="A0A059FJN4"/>
<name>A0A059FJN4_9PROT</name>
<dbReference type="EMBL" id="ARYK01000006">
    <property type="protein sequence ID" value="KCZ90844.1"/>
    <property type="molecule type" value="Genomic_DNA"/>
</dbReference>